<dbReference type="AlphaFoldDB" id="A0AAF3FG15"/>
<dbReference type="WBParaSite" id="MBELARI_LOCUS5986">
    <property type="protein sequence ID" value="MBELARI_LOCUS5986"/>
    <property type="gene ID" value="MBELARI_LOCUS5986"/>
</dbReference>
<dbReference type="SUPFAM" id="SSF56112">
    <property type="entry name" value="Protein kinase-like (PK-like)"/>
    <property type="match status" value="1"/>
</dbReference>
<feature type="coiled-coil region" evidence="1">
    <location>
        <begin position="268"/>
        <end position="295"/>
    </location>
</feature>
<dbReference type="Pfam" id="PF00069">
    <property type="entry name" value="Pkinase"/>
    <property type="match status" value="1"/>
</dbReference>
<dbReference type="GO" id="GO:0005634">
    <property type="term" value="C:nucleus"/>
    <property type="evidence" value="ECO:0007669"/>
    <property type="project" value="TreeGrafter"/>
</dbReference>
<protein>
    <recommendedName>
        <fullName evidence="3">Protein kinase domain-containing protein</fullName>
    </recommendedName>
</protein>
<organism evidence="4 5">
    <name type="scientific">Mesorhabditis belari</name>
    <dbReference type="NCBI Taxonomy" id="2138241"/>
    <lineage>
        <taxon>Eukaryota</taxon>
        <taxon>Metazoa</taxon>
        <taxon>Ecdysozoa</taxon>
        <taxon>Nematoda</taxon>
        <taxon>Chromadorea</taxon>
        <taxon>Rhabditida</taxon>
        <taxon>Rhabditina</taxon>
        <taxon>Rhabditomorpha</taxon>
        <taxon>Rhabditoidea</taxon>
        <taxon>Rhabditidae</taxon>
        <taxon>Mesorhabditinae</taxon>
        <taxon>Mesorhabditis</taxon>
    </lineage>
</organism>
<evidence type="ECO:0000256" key="1">
    <source>
        <dbReference type="SAM" id="Coils"/>
    </source>
</evidence>
<feature type="domain" description="Protein kinase" evidence="3">
    <location>
        <begin position="1"/>
        <end position="219"/>
    </location>
</feature>
<dbReference type="InterPro" id="IPR011009">
    <property type="entry name" value="Kinase-like_dom_sf"/>
</dbReference>
<sequence length="416" mass="48827">MKLFRHEFEALSTLKHQNIGEMIGWNPDHHGYALIFLKYISKRSLADVIFKKCFRYSAHTMVYYLIDLLNAVMFMHSNCLLHRDLKPSNIMLDEKNRLLIIDFETTVTDFDQPDTFSFRFGTDQYRPPEIFTNNGERPRFGKKGDTFAIGIILWEMIRRRRLEILCVDCSSPKEYRERLMSPIAKCHEKFEEIVATCTFHSPELRASLSAILELVHKIRNSKMFEAYDRDPFYDPLCESIHPPEGLGMELEIEESIDPPTPSIGSNNNATMADEIKELTERLDKSEQGASRMREANSILIDHVRESRNLIKALGESFQREREQREHTDSAFEKANLYFNNAKNQMEINKQLLYERETAKFRPRREMCGDMSSAEEQHFRQQRPRSQSRMGYPRFTSPPPPRSNRLTPEDPFVRPNL</sequence>
<dbReference type="Gene3D" id="1.10.510.10">
    <property type="entry name" value="Transferase(Phosphotransferase) domain 1"/>
    <property type="match status" value="1"/>
</dbReference>
<dbReference type="PROSITE" id="PS00108">
    <property type="entry name" value="PROTEIN_KINASE_ST"/>
    <property type="match status" value="1"/>
</dbReference>
<evidence type="ECO:0000313" key="5">
    <source>
        <dbReference type="WBParaSite" id="MBELARI_LOCUS5986"/>
    </source>
</evidence>
<proteinExistence type="predicted"/>
<feature type="region of interest" description="Disordered" evidence="2">
    <location>
        <begin position="367"/>
        <end position="416"/>
    </location>
</feature>
<dbReference type="PANTHER" id="PTHR24345">
    <property type="entry name" value="SERINE/THREONINE-PROTEIN KINASE PLK"/>
    <property type="match status" value="1"/>
</dbReference>
<reference evidence="5" key="1">
    <citation type="submission" date="2024-02" db="UniProtKB">
        <authorList>
            <consortium name="WormBaseParasite"/>
        </authorList>
    </citation>
    <scope>IDENTIFICATION</scope>
</reference>
<keyword evidence="4" id="KW-1185">Reference proteome</keyword>
<dbReference type="InterPro" id="IPR000719">
    <property type="entry name" value="Prot_kinase_dom"/>
</dbReference>
<evidence type="ECO:0000259" key="3">
    <source>
        <dbReference type="PROSITE" id="PS50011"/>
    </source>
</evidence>
<dbReference type="Proteomes" id="UP000887575">
    <property type="component" value="Unassembled WGS sequence"/>
</dbReference>
<feature type="compositionally biased region" description="Basic and acidic residues" evidence="2">
    <location>
        <begin position="406"/>
        <end position="416"/>
    </location>
</feature>
<dbReference type="GO" id="GO:0005524">
    <property type="term" value="F:ATP binding"/>
    <property type="evidence" value="ECO:0007669"/>
    <property type="project" value="InterPro"/>
</dbReference>
<keyword evidence="1" id="KW-0175">Coiled coil</keyword>
<dbReference type="GO" id="GO:0004672">
    <property type="term" value="F:protein kinase activity"/>
    <property type="evidence" value="ECO:0007669"/>
    <property type="project" value="InterPro"/>
</dbReference>
<evidence type="ECO:0000313" key="4">
    <source>
        <dbReference type="Proteomes" id="UP000887575"/>
    </source>
</evidence>
<dbReference type="CDD" id="cd00180">
    <property type="entry name" value="PKc"/>
    <property type="match status" value="1"/>
</dbReference>
<evidence type="ECO:0000256" key="2">
    <source>
        <dbReference type="SAM" id="MobiDB-lite"/>
    </source>
</evidence>
<accession>A0AAF3FG15</accession>
<dbReference type="InterPro" id="IPR008271">
    <property type="entry name" value="Ser/Thr_kinase_AS"/>
</dbReference>
<dbReference type="PROSITE" id="PS50011">
    <property type="entry name" value="PROTEIN_KINASE_DOM"/>
    <property type="match status" value="1"/>
</dbReference>
<dbReference type="SMART" id="SM00220">
    <property type="entry name" value="S_TKc"/>
    <property type="match status" value="1"/>
</dbReference>
<name>A0AAF3FG15_9BILA</name>